<reference evidence="2 3" key="1">
    <citation type="submission" date="2013-05" db="EMBL/GenBank/DDBJ databases">
        <title>Draft genome of the parasitic nematode Anyclostoma ceylanicum.</title>
        <authorList>
            <person name="Mitreva M."/>
        </authorList>
    </citation>
    <scope>NUCLEOTIDE SEQUENCE [LARGE SCALE GENOMIC DNA]</scope>
</reference>
<evidence type="ECO:0000313" key="3">
    <source>
        <dbReference type="Proteomes" id="UP000054495"/>
    </source>
</evidence>
<dbReference type="Proteomes" id="UP000054495">
    <property type="component" value="Unassembled WGS sequence"/>
</dbReference>
<gene>
    <name evidence="2" type="ORF">ANCCEY_01881</name>
</gene>
<accession>A0A0D6M4E6</accession>
<name>A0A0D6M4E6_9BILA</name>
<dbReference type="EMBL" id="KE124801">
    <property type="protein sequence ID" value="EPB79024.1"/>
    <property type="molecule type" value="Genomic_DNA"/>
</dbReference>
<dbReference type="AlphaFoldDB" id="A0A0D6M4E6"/>
<feature type="compositionally biased region" description="Polar residues" evidence="1">
    <location>
        <begin position="1"/>
        <end position="24"/>
    </location>
</feature>
<feature type="compositionally biased region" description="Basic and acidic residues" evidence="1">
    <location>
        <begin position="41"/>
        <end position="63"/>
    </location>
</feature>
<organism evidence="2 3">
    <name type="scientific">Ancylostoma ceylanicum</name>
    <dbReference type="NCBI Taxonomy" id="53326"/>
    <lineage>
        <taxon>Eukaryota</taxon>
        <taxon>Metazoa</taxon>
        <taxon>Ecdysozoa</taxon>
        <taxon>Nematoda</taxon>
        <taxon>Chromadorea</taxon>
        <taxon>Rhabditida</taxon>
        <taxon>Rhabditina</taxon>
        <taxon>Rhabditomorpha</taxon>
        <taxon>Strongyloidea</taxon>
        <taxon>Ancylostomatidae</taxon>
        <taxon>Ancylostomatinae</taxon>
        <taxon>Ancylostoma</taxon>
    </lineage>
</organism>
<sequence>MLLGRTSSVSGSTSDGFTSFAQSKSLEDDARGGPPSVVDMEQLKEANKEDFSQTTRDMADRCLHAIGKSSRSGQWIPHEQTDNSSVPI</sequence>
<keyword evidence="3" id="KW-1185">Reference proteome</keyword>
<evidence type="ECO:0000256" key="1">
    <source>
        <dbReference type="SAM" id="MobiDB-lite"/>
    </source>
</evidence>
<proteinExistence type="predicted"/>
<protein>
    <submittedName>
        <fullName evidence="2">Uncharacterized protein</fullName>
    </submittedName>
</protein>
<feature type="region of interest" description="Disordered" evidence="1">
    <location>
        <begin position="1"/>
        <end position="88"/>
    </location>
</feature>
<evidence type="ECO:0000313" key="2">
    <source>
        <dbReference type="EMBL" id="EPB79024.1"/>
    </source>
</evidence>